<organism evidence="1 2">
    <name type="scientific">Ataeniobius toweri</name>
    <dbReference type="NCBI Taxonomy" id="208326"/>
    <lineage>
        <taxon>Eukaryota</taxon>
        <taxon>Metazoa</taxon>
        <taxon>Chordata</taxon>
        <taxon>Craniata</taxon>
        <taxon>Vertebrata</taxon>
        <taxon>Euteleostomi</taxon>
        <taxon>Actinopterygii</taxon>
        <taxon>Neopterygii</taxon>
        <taxon>Teleostei</taxon>
        <taxon>Neoteleostei</taxon>
        <taxon>Acanthomorphata</taxon>
        <taxon>Ovalentaria</taxon>
        <taxon>Atherinomorphae</taxon>
        <taxon>Cyprinodontiformes</taxon>
        <taxon>Goodeidae</taxon>
        <taxon>Ataeniobius</taxon>
    </lineage>
</organism>
<proteinExistence type="predicted"/>
<dbReference type="InterPro" id="IPR036397">
    <property type="entry name" value="RNaseH_sf"/>
</dbReference>
<accession>A0ABU7B4G6</accession>
<dbReference type="Proteomes" id="UP001345963">
    <property type="component" value="Unassembled WGS sequence"/>
</dbReference>
<gene>
    <name evidence="1" type="ORF">ATANTOWER_026787</name>
</gene>
<protein>
    <recommendedName>
        <fullName evidence="3">Transposase</fullName>
    </recommendedName>
</protein>
<sequence length="102" mass="12454">MRWKSKTANPPTHHPHSETWWQHHNVGMPVLSRIKMLVRIYVRLKRRRKAVKCLRLRWTFTYQQDNDPKHTATATMEWFRIHVLEQLNQTPDLNQWRICGNT</sequence>
<evidence type="ECO:0000313" key="1">
    <source>
        <dbReference type="EMBL" id="MED6244891.1"/>
    </source>
</evidence>
<keyword evidence="2" id="KW-1185">Reference proteome</keyword>
<comment type="caution">
    <text evidence="1">The sequence shown here is derived from an EMBL/GenBank/DDBJ whole genome shotgun (WGS) entry which is preliminary data.</text>
</comment>
<reference evidence="1 2" key="1">
    <citation type="submission" date="2021-07" db="EMBL/GenBank/DDBJ databases">
        <authorList>
            <person name="Palmer J.M."/>
        </authorList>
    </citation>
    <scope>NUCLEOTIDE SEQUENCE [LARGE SCALE GENOMIC DNA]</scope>
    <source>
        <strain evidence="1 2">AT_MEX2019</strain>
        <tissue evidence="1">Muscle</tissue>
    </source>
</reference>
<evidence type="ECO:0008006" key="3">
    <source>
        <dbReference type="Google" id="ProtNLM"/>
    </source>
</evidence>
<name>A0ABU7B4G6_9TELE</name>
<evidence type="ECO:0000313" key="2">
    <source>
        <dbReference type="Proteomes" id="UP001345963"/>
    </source>
</evidence>
<dbReference type="EMBL" id="JAHUTI010039979">
    <property type="protein sequence ID" value="MED6244891.1"/>
    <property type="molecule type" value="Genomic_DNA"/>
</dbReference>
<dbReference type="Gene3D" id="3.30.420.10">
    <property type="entry name" value="Ribonuclease H-like superfamily/Ribonuclease H"/>
    <property type="match status" value="1"/>
</dbReference>